<sequence>MRTLAKWTVEDYHRMIETGILVDRRLELIAGEIVEMTPEGPLHRYVTDTAADYLRSLFFGKAKIFEAHPITLPDSEPEPDIAIVRLPIERYRTRHPIPEDIYWIIEISDSTLTGDLDQKKKIYAGAGILEYWVVNAKSQLLKVFCDPFSEDYRTQTEYTQGIIQSLAFPDISIAVERILGK</sequence>
<proteinExistence type="predicted"/>
<gene>
    <name evidence="2" type="ORF">C7H19_12745</name>
</gene>
<dbReference type="CDD" id="cd06260">
    <property type="entry name" value="DUF820-like"/>
    <property type="match status" value="1"/>
</dbReference>
<name>A0A2T1LXD2_9CHRO</name>
<comment type="caution">
    <text evidence="2">The sequence shown here is derived from an EMBL/GenBank/DDBJ whole genome shotgun (WGS) entry which is preliminary data.</text>
</comment>
<dbReference type="InterPro" id="IPR012296">
    <property type="entry name" value="Nuclease_put_TT1808"/>
</dbReference>
<dbReference type="PANTHER" id="PTHR35400">
    <property type="entry name" value="SLR1083 PROTEIN"/>
    <property type="match status" value="1"/>
</dbReference>
<dbReference type="PANTHER" id="PTHR35400:SF1">
    <property type="entry name" value="SLR1083 PROTEIN"/>
    <property type="match status" value="1"/>
</dbReference>
<evidence type="ECO:0000313" key="2">
    <source>
        <dbReference type="EMBL" id="PSF36828.1"/>
    </source>
</evidence>
<dbReference type="InterPro" id="IPR008538">
    <property type="entry name" value="Uma2"/>
</dbReference>
<dbReference type="EMBL" id="PXOH01000012">
    <property type="protein sequence ID" value="PSF36828.1"/>
    <property type="molecule type" value="Genomic_DNA"/>
</dbReference>
<evidence type="ECO:0000313" key="3">
    <source>
        <dbReference type="Proteomes" id="UP000239001"/>
    </source>
</evidence>
<dbReference type="Gene3D" id="3.90.1570.10">
    <property type="entry name" value="tt1808, chain A"/>
    <property type="match status" value="1"/>
</dbReference>
<dbReference type="InterPro" id="IPR011335">
    <property type="entry name" value="Restrct_endonuc-II-like"/>
</dbReference>
<keyword evidence="3" id="KW-1185">Reference proteome</keyword>
<dbReference type="RefSeq" id="WP_106457259.1">
    <property type="nucleotide sequence ID" value="NZ_PXOH01000012.1"/>
</dbReference>
<reference evidence="2 3" key="1">
    <citation type="submission" date="2018-03" db="EMBL/GenBank/DDBJ databases">
        <title>The ancient ancestry and fast evolution of plastids.</title>
        <authorList>
            <person name="Moore K.R."/>
            <person name="Magnabosco C."/>
            <person name="Momper L."/>
            <person name="Gold D.A."/>
            <person name="Bosak T."/>
            <person name="Fournier G.P."/>
        </authorList>
    </citation>
    <scope>NUCLEOTIDE SEQUENCE [LARGE SCALE GENOMIC DNA]</scope>
    <source>
        <strain evidence="2 3">CCALA 016</strain>
    </source>
</reference>
<organism evidence="2 3">
    <name type="scientific">Aphanothece hegewaldii CCALA 016</name>
    <dbReference type="NCBI Taxonomy" id="2107694"/>
    <lineage>
        <taxon>Bacteria</taxon>
        <taxon>Bacillati</taxon>
        <taxon>Cyanobacteriota</taxon>
        <taxon>Cyanophyceae</taxon>
        <taxon>Oscillatoriophycideae</taxon>
        <taxon>Chroococcales</taxon>
        <taxon>Aphanothecaceae</taxon>
        <taxon>Aphanothece</taxon>
    </lineage>
</organism>
<accession>A0A2T1LXD2</accession>
<dbReference type="Proteomes" id="UP000239001">
    <property type="component" value="Unassembled WGS sequence"/>
</dbReference>
<dbReference type="SUPFAM" id="SSF52980">
    <property type="entry name" value="Restriction endonuclease-like"/>
    <property type="match status" value="1"/>
</dbReference>
<dbReference type="Pfam" id="PF05685">
    <property type="entry name" value="Uma2"/>
    <property type="match status" value="1"/>
</dbReference>
<dbReference type="AlphaFoldDB" id="A0A2T1LXD2"/>
<evidence type="ECO:0000259" key="1">
    <source>
        <dbReference type="Pfam" id="PF05685"/>
    </source>
</evidence>
<feature type="domain" description="Putative restriction endonuclease" evidence="1">
    <location>
        <begin position="9"/>
        <end position="176"/>
    </location>
</feature>
<dbReference type="OrthoDB" id="509866at2"/>
<reference evidence="2 3" key="2">
    <citation type="submission" date="2018-03" db="EMBL/GenBank/DDBJ databases">
        <authorList>
            <person name="Keele B.F."/>
        </authorList>
    </citation>
    <scope>NUCLEOTIDE SEQUENCE [LARGE SCALE GENOMIC DNA]</scope>
    <source>
        <strain evidence="2 3">CCALA 016</strain>
    </source>
</reference>
<protein>
    <recommendedName>
        <fullName evidence="1">Putative restriction endonuclease domain-containing protein</fullName>
    </recommendedName>
</protein>